<dbReference type="PROSITE" id="PS50931">
    <property type="entry name" value="HTH_LYSR"/>
    <property type="match status" value="1"/>
</dbReference>
<evidence type="ECO:0000313" key="6">
    <source>
        <dbReference type="EMBL" id="SNZ03249.1"/>
    </source>
</evidence>
<comment type="similarity">
    <text evidence="1">Belongs to the LysR transcriptional regulatory family.</text>
</comment>
<evidence type="ECO:0000313" key="7">
    <source>
        <dbReference type="Proteomes" id="UP000219356"/>
    </source>
</evidence>
<reference evidence="7" key="1">
    <citation type="submission" date="2017-09" db="EMBL/GenBank/DDBJ databases">
        <authorList>
            <person name="Varghese N."/>
            <person name="Submissions S."/>
        </authorList>
    </citation>
    <scope>NUCLEOTIDE SEQUENCE [LARGE SCALE GENOMIC DNA]</scope>
    <source>
        <strain evidence="7">CGMCC 1.8913</strain>
    </source>
</reference>
<organism evidence="6 7">
    <name type="scientific">Terribacillus aidingensis</name>
    <dbReference type="NCBI Taxonomy" id="586416"/>
    <lineage>
        <taxon>Bacteria</taxon>
        <taxon>Bacillati</taxon>
        <taxon>Bacillota</taxon>
        <taxon>Bacilli</taxon>
        <taxon>Bacillales</taxon>
        <taxon>Bacillaceae</taxon>
        <taxon>Terribacillus</taxon>
    </lineage>
</organism>
<keyword evidence="7" id="KW-1185">Reference proteome</keyword>
<evidence type="ECO:0000256" key="2">
    <source>
        <dbReference type="ARBA" id="ARBA00023015"/>
    </source>
</evidence>
<dbReference type="AlphaFoldDB" id="A0A285N1C8"/>
<keyword evidence="3" id="KW-0238">DNA-binding</keyword>
<dbReference type="InterPro" id="IPR036390">
    <property type="entry name" value="WH_DNA-bd_sf"/>
</dbReference>
<dbReference type="Proteomes" id="UP000219356">
    <property type="component" value="Unassembled WGS sequence"/>
</dbReference>
<dbReference type="InterPro" id="IPR000847">
    <property type="entry name" value="LysR_HTH_N"/>
</dbReference>
<proteinExistence type="inferred from homology"/>
<feature type="domain" description="HTH lysR-type" evidence="5">
    <location>
        <begin position="1"/>
        <end position="58"/>
    </location>
</feature>
<evidence type="ECO:0000256" key="3">
    <source>
        <dbReference type="ARBA" id="ARBA00023125"/>
    </source>
</evidence>
<name>A0A285N1C8_9BACI</name>
<dbReference type="EMBL" id="OBEK01000001">
    <property type="protein sequence ID" value="SNZ03249.1"/>
    <property type="molecule type" value="Genomic_DNA"/>
</dbReference>
<dbReference type="Pfam" id="PF03466">
    <property type="entry name" value="LysR_substrate"/>
    <property type="match status" value="1"/>
</dbReference>
<keyword evidence="2" id="KW-0805">Transcription regulation</keyword>
<sequence>MNIQKLSIFITLVETRKMTEAAARLQLTVPTVSFHIRSLEKEFNMRLFRTNAGGYRLTPGGEVLYHYAKQLIQTNQAMERSMKAIREGMAGSIRLGASGVPAQLYMPDLIHRLTEHYPRVKVSLDVKTAPEIEARLLTQELDFGLVMETEHKHEALLYEEVTRDKLVLAFSKEHHLTAKAAWKIQDLHQETLLVHNLSSSTGHFSRTWLLEKDMEMEKIELDSVSTITKMLSFGKSVALISKRLIEKEVNLTYKELHDSSLERRIFFVYHRDLWISEPFRHFQRLVEEMAEALEVT</sequence>
<dbReference type="Pfam" id="PF00126">
    <property type="entry name" value="HTH_1"/>
    <property type="match status" value="1"/>
</dbReference>
<dbReference type="SUPFAM" id="SSF46785">
    <property type="entry name" value="Winged helix' DNA-binding domain"/>
    <property type="match status" value="1"/>
</dbReference>
<dbReference type="GO" id="GO:0003700">
    <property type="term" value="F:DNA-binding transcription factor activity"/>
    <property type="evidence" value="ECO:0007669"/>
    <property type="project" value="InterPro"/>
</dbReference>
<evidence type="ECO:0000256" key="4">
    <source>
        <dbReference type="ARBA" id="ARBA00023163"/>
    </source>
</evidence>
<dbReference type="GO" id="GO:0000976">
    <property type="term" value="F:transcription cis-regulatory region binding"/>
    <property type="evidence" value="ECO:0007669"/>
    <property type="project" value="TreeGrafter"/>
</dbReference>
<dbReference type="PANTHER" id="PTHR30126:SF39">
    <property type="entry name" value="HTH-TYPE TRANSCRIPTIONAL REGULATOR CYSL"/>
    <property type="match status" value="1"/>
</dbReference>
<gene>
    <name evidence="6" type="ORF">SAMN05421503_0316</name>
</gene>
<protein>
    <submittedName>
        <fullName evidence="6">Transcriptional regulator, LysR family</fullName>
    </submittedName>
</protein>
<dbReference type="CDD" id="cd05466">
    <property type="entry name" value="PBP2_LTTR_substrate"/>
    <property type="match status" value="1"/>
</dbReference>
<dbReference type="RefSeq" id="WP_097038617.1">
    <property type="nucleotide sequence ID" value="NZ_OBEK01000001.1"/>
</dbReference>
<dbReference type="Gene3D" id="3.40.190.290">
    <property type="match status" value="1"/>
</dbReference>
<dbReference type="PANTHER" id="PTHR30126">
    <property type="entry name" value="HTH-TYPE TRANSCRIPTIONAL REGULATOR"/>
    <property type="match status" value="1"/>
</dbReference>
<dbReference type="InterPro" id="IPR036388">
    <property type="entry name" value="WH-like_DNA-bd_sf"/>
</dbReference>
<dbReference type="Gene3D" id="1.10.10.10">
    <property type="entry name" value="Winged helix-like DNA-binding domain superfamily/Winged helix DNA-binding domain"/>
    <property type="match status" value="1"/>
</dbReference>
<evidence type="ECO:0000259" key="5">
    <source>
        <dbReference type="PROSITE" id="PS50931"/>
    </source>
</evidence>
<accession>A0A285N1C8</accession>
<evidence type="ECO:0000256" key="1">
    <source>
        <dbReference type="ARBA" id="ARBA00009437"/>
    </source>
</evidence>
<keyword evidence="4" id="KW-0804">Transcription</keyword>
<dbReference type="OrthoDB" id="9785745at2"/>
<dbReference type="SUPFAM" id="SSF53850">
    <property type="entry name" value="Periplasmic binding protein-like II"/>
    <property type="match status" value="1"/>
</dbReference>
<dbReference type="InterPro" id="IPR005119">
    <property type="entry name" value="LysR_subst-bd"/>
</dbReference>